<dbReference type="EMBL" id="BSFP01000012">
    <property type="protein sequence ID" value="GLL00936.1"/>
    <property type="molecule type" value="Genomic_DNA"/>
</dbReference>
<evidence type="ECO:0000256" key="4">
    <source>
        <dbReference type="ARBA" id="ARBA00022692"/>
    </source>
</evidence>
<gene>
    <name evidence="9" type="ORF">GCM10017581_026770</name>
</gene>
<dbReference type="GO" id="GO:0005886">
    <property type="term" value="C:plasma membrane"/>
    <property type="evidence" value="ECO:0007669"/>
    <property type="project" value="UniProtKB-SubCell"/>
</dbReference>
<evidence type="ECO:0000313" key="9">
    <source>
        <dbReference type="EMBL" id="GLL00936.1"/>
    </source>
</evidence>
<evidence type="ECO:0000256" key="3">
    <source>
        <dbReference type="ARBA" id="ARBA00022475"/>
    </source>
</evidence>
<keyword evidence="10" id="KW-1185">Reference proteome</keyword>
<accession>A0A9W6KIK4</accession>
<dbReference type="Pfam" id="PF11203">
    <property type="entry name" value="EccE"/>
    <property type="match status" value="1"/>
</dbReference>
<protein>
    <recommendedName>
        <fullName evidence="8">Type VII secretion system protein EccE domain-containing protein</fullName>
    </recommendedName>
</protein>
<organism evidence="9 10">
    <name type="scientific">Dactylosporangium matsuzakiense</name>
    <dbReference type="NCBI Taxonomy" id="53360"/>
    <lineage>
        <taxon>Bacteria</taxon>
        <taxon>Bacillati</taxon>
        <taxon>Actinomycetota</taxon>
        <taxon>Actinomycetes</taxon>
        <taxon>Micromonosporales</taxon>
        <taxon>Micromonosporaceae</taxon>
        <taxon>Dactylosporangium</taxon>
    </lineage>
</organism>
<dbReference type="AlphaFoldDB" id="A0A9W6KIK4"/>
<comment type="caution">
    <text evidence="9">The sequence shown here is derived from an EMBL/GenBank/DDBJ whole genome shotgun (WGS) entry which is preliminary data.</text>
</comment>
<keyword evidence="5 7" id="KW-1133">Transmembrane helix</keyword>
<evidence type="ECO:0000256" key="6">
    <source>
        <dbReference type="ARBA" id="ARBA00023136"/>
    </source>
</evidence>
<evidence type="ECO:0000256" key="1">
    <source>
        <dbReference type="ARBA" id="ARBA00004236"/>
    </source>
</evidence>
<keyword evidence="6 7" id="KW-0472">Membrane</keyword>
<comment type="subcellular location">
    <subcellularLocation>
        <location evidence="1">Cell membrane</location>
    </subcellularLocation>
</comment>
<comment type="similarity">
    <text evidence="2">Belongs to the EccE family.</text>
</comment>
<evidence type="ECO:0000256" key="5">
    <source>
        <dbReference type="ARBA" id="ARBA00022989"/>
    </source>
</evidence>
<proteinExistence type="inferred from homology"/>
<keyword evidence="3" id="KW-1003">Cell membrane</keyword>
<reference evidence="9" key="1">
    <citation type="journal article" date="2014" name="Int. J. Syst. Evol. Microbiol.">
        <title>Complete genome sequence of Corynebacterium casei LMG S-19264T (=DSM 44701T), isolated from a smear-ripened cheese.</title>
        <authorList>
            <consortium name="US DOE Joint Genome Institute (JGI-PGF)"/>
            <person name="Walter F."/>
            <person name="Albersmeier A."/>
            <person name="Kalinowski J."/>
            <person name="Ruckert C."/>
        </authorList>
    </citation>
    <scope>NUCLEOTIDE SEQUENCE</scope>
    <source>
        <strain evidence="9">VKM Ac-1321</strain>
    </source>
</reference>
<evidence type="ECO:0000256" key="2">
    <source>
        <dbReference type="ARBA" id="ARBA00007759"/>
    </source>
</evidence>
<reference evidence="9" key="2">
    <citation type="submission" date="2023-01" db="EMBL/GenBank/DDBJ databases">
        <authorList>
            <person name="Sun Q."/>
            <person name="Evtushenko L."/>
        </authorList>
    </citation>
    <scope>NUCLEOTIDE SEQUENCE</scope>
    <source>
        <strain evidence="9">VKM Ac-1321</strain>
    </source>
</reference>
<feature type="domain" description="Type VII secretion system protein EccE" evidence="8">
    <location>
        <begin position="214"/>
        <end position="308"/>
    </location>
</feature>
<name>A0A9W6KIK4_9ACTN</name>
<feature type="transmembrane region" description="Helical" evidence="7">
    <location>
        <begin position="56"/>
        <end position="77"/>
    </location>
</feature>
<evidence type="ECO:0000313" key="10">
    <source>
        <dbReference type="Proteomes" id="UP001143480"/>
    </source>
</evidence>
<dbReference type="InterPro" id="IPR050051">
    <property type="entry name" value="EccE_dom"/>
</dbReference>
<dbReference type="InterPro" id="IPR021368">
    <property type="entry name" value="T7SS_EccE"/>
</dbReference>
<feature type="transmembrane region" description="Helical" evidence="7">
    <location>
        <begin position="31"/>
        <end position="50"/>
    </location>
</feature>
<keyword evidence="4 7" id="KW-0812">Transmembrane</keyword>
<dbReference type="Proteomes" id="UP001143480">
    <property type="component" value="Unassembled WGS sequence"/>
</dbReference>
<dbReference type="NCBIfam" id="TIGR03923">
    <property type="entry name" value="T7SS_EccE"/>
    <property type="match status" value="1"/>
</dbReference>
<sequence length="398" mass="41252">MATVASVPRQRVATRTVFAVRRRRGGLGDFPIGRVMLAQVALLAIALAVLVADPLLKVVCGVAALVLLLAVSVRIGGRWWLTQLRRRGALRARRQAARRAMGVATRSGDTRLVALAALAPGASIGEFHDRGSDIGIGQDEHGWYCALVVAPFTSLDGTRRASFSLDRLARVLSETSVPVSRMQVVTCALPAPRELAGAAVAQSYRELLGNDPVPADQTIWVAVRLGPADAADAAASRGGGVEGVHRALATSIARIGKALSEVDVPHRVLDGLELLDAVSGAIGGAAGPGAEHAQSWQADGLSQVCFEVTEWPSGHPAEFLTGFSHLPASLVSVSVLVSPAEGEVGLRGLIRIGAPPGGIGNAGRAVEEQARRAGGRVRRLDDEHGPAVYATCPTGGGA</sequence>
<evidence type="ECO:0000259" key="8">
    <source>
        <dbReference type="Pfam" id="PF11203"/>
    </source>
</evidence>
<evidence type="ECO:0000256" key="7">
    <source>
        <dbReference type="SAM" id="Phobius"/>
    </source>
</evidence>